<keyword evidence="3 4" id="KW-0378">Hydrolase</keyword>
<dbReference type="GO" id="GO:0046872">
    <property type="term" value="F:metal ion binding"/>
    <property type="evidence" value="ECO:0007669"/>
    <property type="project" value="UniProtKB-KW"/>
</dbReference>
<dbReference type="Gene3D" id="3.40.630.10">
    <property type="entry name" value="Zn peptidases"/>
    <property type="match status" value="1"/>
</dbReference>
<evidence type="ECO:0000256" key="2">
    <source>
        <dbReference type="ARBA" id="ARBA00022723"/>
    </source>
</evidence>
<dbReference type="OrthoDB" id="9761532at2"/>
<keyword evidence="1" id="KW-0645">Protease</keyword>
<dbReference type="RefSeq" id="WP_132195779.1">
    <property type="nucleotide sequence ID" value="NZ_SMKY01000027.1"/>
</dbReference>
<dbReference type="AlphaFoldDB" id="A0A4R5BJN5"/>
<dbReference type="InterPro" id="IPR002933">
    <property type="entry name" value="Peptidase_M20"/>
</dbReference>
<dbReference type="Proteomes" id="UP000295578">
    <property type="component" value="Unassembled WGS sequence"/>
</dbReference>
<sequence>MVGELRAAHAAVHDTIEREEEACVEEIRRYLRIPGFSASGEGIEGSALATLAYLREIGAADARLIDTAGNPVVFGTLRSRRPGAKTLILYGLYDMTPTIEDEWAVDPLGARIVESATIGLDPAIGPVIVSRAAHNHRGPTLSALFAIQRMLRVEGDVPCNLVFVIEGEEEIGSPNLPAFVEAHRDLLAGADGAWLPCMYQSGDSMLTLRGFKGGLWTELRCDGGAWGGTVDGNHLWAGHSAWIDAPMIQVVRALASLIDADNKLVVDGAGDLEFDLSAEDLKDAQELVRQVRADPSVEAAMLRTLGVARMRGGASLDRLFEQFMFGLNANIQGMSGGYEGESFYSMLPGRAGAKIDIRFPKGTDHLEIAGLIRAHLDRRGFENVRLVGSRGYPAARTARGDPLLTSAADAAAEYGVATEVWPMYNGCCPASLFQSLGEIPFSFAGLGEGERPHAPNEFIRLDAIGRLMHFTVSYLHAWSAA</sequence>
<dbReference type="Pfam" id="PF01546">
    <property type="entry name" value="Peptidase_M20"/>
    <property type="match status" value="1"/>
</dbReference>
<evidence type="ECO:0000313" key="4">
    <source>
        <dbReference type="EMBL" id="TDD86851.1"/>
    </source>
</evidence>
<name>A0A4R5BJN5_9ACTN</name>
<protein>
    <submittedName>
        <fullName evidence="4">M20/M25/M40 family metallo-hydrolase</fullName>
    </submittedName>
</protein>
<keyword evidence="5" id="KW-1185">Reference proteome</keyword>
<keyword evidence="2" id="KW-0479">Metal-binding</keyword>
<dbReference type="PANTHER" id="PTHR43270:SF8">
    <property type="entry name" value="DI- AND TRIPEPTIDASE DUG2-RELATED"/>
    <property type="match status" value="1"/>
</dbReference>
<evidence type="ECO:0000256" key="1">
    <source>
        <dbReference type="ARBA" id="ARBA00022670"/>
    </source>
</evidence>
<dbReference type="PANTHER" id="PTHR43270">
    <property type="entry name" value="BETA-ALA-HIS DIPEPTIDASE"/>
    <property type="match status" value="1"/>
</dbReference>
<proteinExistence type="predicted"/>
<dbReference type="GO" id="GO:0006508">
    <property type="term" value="P:proteolysis"/>
    <property type="evidence" value="ECO:0007669"/>
    <property type="project" value="UniProtKB-KW"/>
</dbReference>
<dbReference type="GO" id="GO:0008233">
    <property type="term" value="F:peptidase activity"/>
    <property type="evidence" value="ECO:0007669"/>
    <property type="project" value="UniProtKB-KW"/>
</dbReference>
<comment type="caution">
    <text evidence="4">The sequence shown here is derived from an EMBL/GenBank/DDBJ whole genome shotgun (WGS) entry which is preliminary data.</text>
</comment>
<dbReference type="EMBL" id="SMKY01000027">
    <property type="protein sequence ID" value="TDD86851.1"/>
    <property type="molecule type" value="Genomic_DNA"/>
</dbReference>
<accession>A0A4R5BJN5</accession>
<reference evidence="4 5" key="1">
    <citation type="submission" date="2019-03" db="EMBL/GenBank/DDBJ databases">
        <title>Draft genome sequences of novel Actinobacteria.</title>
        <authorList>
            <person name="Sahin N."/>
            <person name="Ay H."/>
            <person name="Saygin H."/>
        </authorList>
    </citation>
    <scope>NUCLEOTIDE SEQUENCE [LARGE SCALE GENOMIC DNA]</scope>
    <source>
        <strain evidence="4 5">DSM 45941</strain>
    </source>
</reference>
<evidence type="ECO:0000313" key="5">
    <source>
        <dbReference type="Proteomes" id="UP000295578"/>
    </source>
</evidence>
<dbReference type="InterPro" id="IPR051458">
    <property type="entry name" value="Cyt/Met_Dipeptidase"/>
</dbReference>
<dbReference type="SUPFAM" id="SSF53187">
    <property type="entry name" value="Zn-dependent exopeptidases"/>
    <property type="match status" value="1"/>
</dbReference>
<dbReference type="Gene3D" id="3.30.70.360">
    <property type="match status" value="1"/>
</dbReference>
<evidence type="ECO:0000256" key="3">
    <source>
        <dbReference type="ARBA" id="ARBA00022801"/>
    </source>
</evidence>
<gene>
    <name evidence="4" type="ORF">E1293_08915</name>
</gene>
<organism evidence="4 5">
    <name type="scientific">Actinomadura darangshiensis</name>
    <dbReference type="NCBI Taxonomy" id="705336"/>
    <lineage>
        <taxon>Bacteria</taxon>
        <taxon>Bacillati</taxon>
        <taxon>Actinomycetota</taxon>
        <taxon>Actinomycetes</taxon>
        <taxon>Streptosporangiales</taxon>
        <taxon>Thermomonosporaceae</taxon>
        <taxon>Actinomadura</taxon>
    </lineage>
</organism>